<evidence type="ECO:0000313" key="7">
    <source>
        <dbReference type="EMBL" id="EOD01294.1"/>
    </source>
</evidence>
<evidence type="ECO:0000313" key="8">
    <source>
        <dbReference type="Proteomes" id="UP000013378"/>
    </source>
</evidence>
<dbReference type="PATRIC" id="fig|1304284.3.peg.637"/>
<dbReference type="STRING" id="1304284.L21TH_0648"/>
<dbReference type="SUPFAM" id="SSF109635">
    <property type="entry name" value="DnaK suppressor protein DksA, alpha-hairpin domain"/>
    <property type="match status" value="1"/>
</dbReference>
<dbReference type="SUPFAM" id="SSF57716">
    <property type="entry name" value="Glucocorticoid receptor-like (DNA-binding domain)"/>
    <property type="match status" value="1"/>
</dbReference>
<dbReference type="InterPro" id="IPR014240">
    <property type="entry name" value="YteA"/>
</dbReference>
<feature type="region of interest" description="Disordered" evidence="5">
    <location>
        <begin position="168"/>
        <end position="190"/>
    </location>
</feature>
<dbReference type="PROSITE" id="PS01102">
    <property type="entry name" value="ZF_DKSA_1"/>
    <property type="match status" value="1"/>
</dbReference>
<protein>
    <submittedName>
        <fullName evidence="7">DnaK suppressor protein</fullName>
    </submittedName>
</protein>
<evidence type="ECO:0000256" key="3">
    <source>
        <dbReference type="ARBA" id="ARBA00022833"/>
    </source>
</evidence>
<reference evidence="7 8" key="1">
    <citation type="journal article" date="2015" name="Geomicrobiol. J.">
        <title>Caldisalinibacter kiritimatiensis gen. nov., sp. nov., a moderately thermohalophilic thiosulfate-reducing bacterium from a hypersaline microbial mat.</title>
        <authorList>
            <person name="Ben Hania W."/>
            <person name="Joseph M."/>
            <person name="Fiebig A."/>
            <person name="Bunk B."/>
            <person name="Klenk H.-P."/>
            <person name="Fardeau M.-L."/>
            <person name="Spring S."/>
        </authorList>
    </citation>
    <scope>NUCLEOTIDE SEQUENCE [LARGE SCALE GENOMIC DNA]</scope>
    <source>
        <strain evidence="7 8">L21-TH-D2</strain>
    </source>
</reference>
<dbReference type="OrthoDB" id="9811543at2"/>
<dbReference type="PROSITE" id="PS51128">
    <property type="entry name" value="ZF_DKSA_2"/>
    <property type="match status" value="1"/>
</dbReference>
<dbReference type="Gene3D" id="1.20.120.910">
    <property type="entry name" value="DksA, coiled-coil domain"/>
    <property type="match status" value="1"/>
</dbReference>
<dbReference type="InterPro" id="IPR000962">
    <property type="entry name" value="Znf_DskA_TraR"/>
</dbReference>
<comment type="caution">
    <text evidence="7">The sequence shown here is derived from an EMBL/GenBank/DDBJ whole genome shotgun (WGS) entry which is preliminary data.</text>
</comment>
<dbReference type="Proteomes" id="UP000013378">
    <property type="component" value="Unassembled WGS sequence"/>
</dbReference>
<dbReference type="NCBIfam" id="TIGR02890">
    <property type="entry name" value="bacill_yteA"/>
    <property type="match status" value="1"/>
</dbReference>
<dbReference type="GO" id="GO:0008270">
    <property type="term" value="F:zinc ion binding"/>
    <property type="evidence" value="ECO:0007669"/>
    <property type="project" value="UniProtKB-KW"/>
</dbReference>
<organism evidence="7 8">
    <name type="scientific">Caldisalinibacter kiritimatiensis</name>
    <dbReference type="NCBI Taxonomy" id="1304284"/>
    <lineage>
        <taxon>Bacteria</taxon>
        <taxon>Bacillati</taxon>
        <taxon>Bacillota</taxon>
        <taxon>Tissierellia</taxon>
        <taxon>Tissierellales</taxon>
        <taxon>Thermohalobacteraceae</taxon>
        <taxon>Caldisalinibacter</taxon>
    </lineage>
</organism>
<dbReference type="PANTHER" id="PTHR33823">
    <property type="entry name" value="RNA POLYMERASE-BINDING TRANSCRIPTION FACTOR DKSA-RELATED"/>
    <property type="match status" value="1"/>
</dbReference>
<keyword evidence="2" id="KW-0863">Zinc-finger</keyword>
<dbReference type="InterPro" id="IPR020458">
    <property type="entry name" value="Znf_DskA_TraR_CS"/>
</dbReference>
<evidence type="ECO:0000256" key="5">
    <source>
        <dbReference type="SAM" id="MobiDB-lite"/>
    </source>
</evidence>
<evidence type="ECO:0000256" key="1">
    <source>
        <dbReference type="ARBA" id="ARBA00022723"/>
    </source>
</evidence>
<dbReference type="Pfam" id="PF01258">
    <property type="entry name" value="zf-dskA_traR"/>
    <property type="match status" value="1"/>
</dbReference>
<proteinExistence type="predicted"/>
<dbReference type="PANTHER" id="PTHR33823:SF4">
    <property type="entry name" value="GENERAL STRESS PROTEIN 16O"/>
    <property type="match status" value="1"/>
</dbReference>
<dbReference type="RefSeq" id="WP_006308887.1">
    <property type="nucleotide sequence ID" value="NZ_ARZA01000066.1"/>
</dbReference>
<dbReference type="AlphaFoldDB" id="R1CXE1"/>
<keyword evidence="8" id="KW-1185">Reference proteome</keyword>
<feature type="domain" description="Zinc finger DksA/TraR C4-type" evidence="6">
    <location>
        <begin position="87"/>
        <end position="119"/>
    </location>
</feature>
<sequence length="224" mass="26000">MDANKLQYFKKKLLDEKNNIINTINRMNENEPNDSLQEYTNELSVYDNHPADLGTETFMMEQNMNLKDVEKLRLREIEDSLSKIEEGIYGKCDICGKEIKEERLEIIPEAKICMECANDKIPIDDLMGYRPKEEENLKFPFGRTYKDLSMEETEFDGEDSYQSVARFNEVPGDPSFTTGDNQGVFDDKDPGVVEDVEEISQDYYKGQLQGMNRDDIPDEQKKKS</sequence>
<name>R1CXE1_9FIRM</name>
<evidence type="ECO:0000256" key="4">
    <source>
        <dbReference type="PROSITE-ProRule" id="PRU00510"/>
    </source>
</evidence>
<feature type="region of interest" description="Disordered" evidence="5">
    <location>
        <begin position="203"/>
        <end position="224"/>
    </location>
</feature>
<evidence type="ECO:0000259" key="6">
    <source>
        <dbReference type="Pfam" id="PF01258"/>
    </source>
</evidence>
<dbReference type="EMBL" id="ARZA01000066">
    <property type="protein sequence ID" value="EOD01294.1"/>
    <property type="molecule type" value="Genomic_DNA"/>
</dbReference>
<evidence type="ECO:0000256" key="2">
    <source>
        <dbReference type="ARBA" id="ARBA00022771"/>
    </source>
</evidence>
<dbReference type="eggNOG" id="COG1734">
    <property type="taxonomic scope" value="Bacteria"/>
</dbReference>
<keyword evidence="1" id="KW-0479">Metal-binding</keyword>
<feature type="zinc finger region" description="dksA C4-type" evidence="4">
    <location>
        <begin position="92"/>
        <end position="116"/>
    </location>
</feature>
<gene>
    <name evidence="7" type="ORF">L21TH_0648</name>
</gene>
<feature type="compositionally biased region" description="Basic and acidic residues" evidence="5">
    <location>
        <begin position="212"/>
        <end position="224"/>
    </location>
</feature>
<accession>R1CXE1</accession>
<keyword evidence="3" id="KW-0862">Zinc</keyword>
<dbReference type="InterPro" id="IPR037187">
    <property type="entry name" value="DnaK_N"/>
</dbReference>